<comment type="caution">
    <text evidence="10">The sequence shown here is derived from an EMBL/GenBank/DDBJ whole genome shotgun (WGS) entry which is preliminary data.</text>
</comment>
<dbReference type="GO" id="GO:0005829">
    <property type="term" value="C:cytosol"/>
    <property type="evidence" value="ECO:0007669"/>
    <property type="project" value="TreeGrafter"/>
</dbReference>
<feature type="domain" description="Helicase C-terminal" evidence="9">
    <location>
        <begin position="300"/>
        <end position="455"/>
    </location>
</feature>
<evidence type="ECO:0000313" key="11">
    <source>
        <dbReference type="EMBL" id="CAL1143087.1"/>
    </source>
</evidence>
<dbReference type="EMBL" id="CAMXCT030001398">
    <property type="protein sequence ID" value="CAL4777024.1"/>
    <property type="molecule type" value="Genomic_DNA"/>
</dbReference>
<evidence type="ECO:0000313" key="12">
    <source>
        <dbReference type="EMBL" id="CAL4777024.1"/>
    </source>
</evidence>
<evidence type="ECO:0000313" key="13">
    <source>
        <dbReference type="Proteomes" id="UP001152797"/>
    </source>
</evidence>
<feature type="transmembrane region" description="Helical" evidence="6">
    <location>
        <begin position="766"/>
        <end position="783"/>
    </location>
</feature>
<dbReference type="Proteomes" id="UP001152797">
    <property type="component" value="Unassembled WGS sequence"/>
</dbReference>
<keyword evidence="6" id="KW-0472">Membrane</keyword>
<feature type="compositionally biased region" description="Low complexity" evidence="5">
    <location>
        <begin position="695"/>
        <end position="704"/>
    </location>
</feature>
<dbReference type="InterPro" id="IPR027417">
    <property type="entry name" value="P-loop_NTPase"/>
</dbReference>
<dbReference type="CDD" id="cd00268">
    <property type="entry name" value="DEADc"/>
    <property type="match status" value="1"/>
</dbReference>
<feature type="transmembrane region" description="Helical" evidence="6">
    <location>
        <begin position="790"/>
        <end position="811"/>
    </location>
</feature>
<reference evidence="10" key="1">
    <citation type="submission" date="2022-10" db="EMBL/GenBank/DDBJ databases">
        <authorList>
            <person name="Chen Y."/>
            <person name="Dougan E. K."/>
            <person name="Chan C."/>
            <person name="Rhodes N."/>
            <person name="Thang M."/>
        </authorList>
    </citation>
    <scope>NUCLEOTIDE SEQUENCE</scope>
</reference>
<keyword evidence="4" id="KW-0067">ATP-binding</keyword>
<feature type="transmembrane region" description="Helical" evidence="6">
    <location>
        <begin position="1533"/>
        <end position="1560"/>
    </location>
</feature>
<evidence type="ECO:0000259" key="8">
    <source>
        <dbReference type="PROSITE" id="PS51192"/>
    </source>
</evidence>
<organism evidence="10">
    <name type="scientific">Cladocopium goreaui</name>
    <dbReference type="NCBI Taxonomy" id="2562237"/>
    <lineage>
        <taxon>Eukaryota</taxon>
        <taxon>Sar</taxon>
        <taxon>Alveolata</taxon>
        <taxon>Dinophyceae</taxon>
        <taxon>Suessiales</taxon>
        <taxon>Symbiodiniaceae</taxon>
        <taxon>Cladocopium</taxon>
    </lineage>
</organism>
<dbReference type="InterPro" id="IPR001650">
    <property type="entry name" value="Helicase_C-like"/>
</dbReference>
<feature type="compositionally biased region" description="Basic and acidic residues" evidence="5">
    <location>
        <begin position="706"/>
        <end position="716"/>
    </location>
</feature>
<proteinExistence type="predicted"/>
<gene>
    <name evidence="10" type="ORF">C1SCF055_LOCUS16765</name>
</gene>
<feature type="transmembrane region" description="Helical" evidence="6">
    <location>
        <begin position="1098"/>
        <end position="1119"/>
    </location>
</feature>
<reference evidence="11" key="2">
    <citation type="submission" date="2024-04" db="EMBL/GenBank/DDBJ databases">
        <authorList>
            <person name="Chen Y."/>
            <person name="Shah S."/>
            <person name="Dougan E. K."/>
            <person name="Thang M."/>
            <person name="Chan C."/>
        </authorList>
    </citation>
    <scope>NUCLEOTIDE SEQUENCE [LARGE SCALE GENOMIC DNA]</scope>
</reference>
<dbReference type="Pfam" id="PF00271">
    <property type="entry name" value="Helicase_C"/>
    <property type="match status" value="1"/>
</dbReference>
<dbReference type="EMBL" id="CAMXCT020001398">
    <property type="protein sequence ID" value="CAL1143087.1"/>
    <property type="molecule type" value="Genomic_DNA"/>
</dbReference>
<dbReference type="PROSITE" id="PS51192">
    <property type="entry name" value="HELICASE_ATP_BIND_1"/>
    <property type="match status" value="1"/>
</dbReference>
<dbReference type="SUPFAM" id="SSF52540">
    <property type="entry name" value="P-loop containing nucleoside triphosphate hydrolases"/>
    <property type="match status" value="1"/>
</dbReference>
<keyword evidence="13" id="KW-1185">Reference proteome</keyword>
<keyword evidence="6" id="KW-0812">Transmembrane</keyword>
<dbReference type="InterPro" id="IPR044742">
    <property type="entry name" value="DEAD/DEAH_RhlB"/>
</dbReference>
<dbReference type="OrthoDB" id="414465at2759"/>
<dbReference type="InterPro" id="IPR011545">
    <property type="entry name" value="DEAD/DEAH_box_helicase_dom"/>
</dbReference>
<feature type="chain" id="PRO_5043270381" evidence="7">
    <location>
        <begin position="18"/>
        <end position="1765"/>
    </location>
</feature>
<sequence>MSLVWLHLGLWISAHVAFKRDLKANGMLWLRACASQNLRKAVSAAQDMAFKQTCGRAKRFASVSQRRVDQLPIPEVLKQNLMGMGVTKLFDIQTKAFDAILRGKSFVGRSRTGTGKTVAYLLPLLERMRHEKMTSAHSLIILVPTRELCKQVGSTLLSLSVNSDVALVYGGPSLDSQEQLVRLGASTVVATPGRCATLITRGAIDTKNVRALVIDEADAMFGPEFLGKVERVMNAVAKQGLQQVLFSASLPPDVLTLIHTQFPDHEFVDLVDRRSKSGDAVVQSVDHRLCKLDDRRLPVRVRILLHVLSERLDLSGERCIIFADTTREARTLLSHPALGHRAKAVHNESSPHDRDRTLTAFANLEFDVLITTDIISRGIDFADVKLVLQLHPPKEAVQYIHRSGRTGRAGQGGTCITFYDASQRKLVQRIRSLTNHDFAMLPLPGPVNIHNASVSRLLDQIFSVQPEEYEQVMEEASQLLEEQGPQALATAMAILDSRHADLQRAVRDRPSILSGRKGYICILANDPDHSIASTEGEARRIVGSLLPKTAMVGRVAKVKGGWALDVEHHHASRLVEDLRSGRQSAPFEVVVCQRLPRVLRVASRSARRAKAPWSFQRKSAFSKRRKGVRTNFASSEKAAEGGLFSLAVPSRAFKLWVRNGLAVSLPAVSRFAFERLVLVVPSAEMAAVPAREAEPTSPTSPASTKTNKEQMEEEARKHLKDLEAHVQIKSREELKEAAKMHRDKNACTEFDETTGRYKYKSCCGTGASELGVFGVGVSLYFQFIRQMGLVFLLCAIVVGGNSALNIMGNMVNENSALYKYLGMTTIGNLGACEGGRCTTDEEVQSRCAWNQFPCEVPLRDVTQWLGLADGLGILIVLAWGILFQRCHIPRVVRKNDDAHLTPPDFAVDITVLPYKLADGHEQYEQKLKQHFISILQSLGIEDPSAVAEVCLVRNYDGAISTFLKKGNLLLSQHGDIIRMKELEGKEDAASKKSYASLEKKSIKKYIQMKRIERSIRTQAEMSDEQRGVVRAFVTFSKASYQEKILDHYRFSRFIMFRCCQNKDLRFEGSPLLIQEACEPSDLYWENLDFAPWKRYCRVCFVILLTFMFLIICSAALVFFQSLSKSTLANMNEQLVWVVKSTPDSNTCLGFCDLDLFADRLCSGDPSSSWETVKYFDQFNDYVSDYGTWGSDCSNNWTSPCSSATLRSQHAGTCGVTDSEASMNTDWIGIEFESKQQVQCWQATFPPSIKPEEVQLFACPSAPPAAENRTCWNVEENCAPMYLNALTPDSQNVAWTSTDNKVSQDMSCSTEITVEVAKARWESFASGSDERMLNPIINCFCQQQTLSQGAGVAFPPYDTDEKMICEAWIMNNAAVVGKVVGAALAVLVINQVLLLIYEYLVAFERHCTVTEVTLSQFWKLFLAQMVNTALLVLLVNASLNLPPVLQFLQVFQVGSGQFDELSVTWYVSVGTGICITIFMQVFSTTVPPLIMAFIVKPCLSCCVARGEVVQARLNEIYVLPPWNLSLRMAQTLTVVFVICMYSGGMPLLYVVGFIYSIVAFWLDKWCLLKGSSKPPAYNQSILNVCLNFLPLAAFLHTVIAGWTYGNQSLVPSNWSNLLFVAEMLFLSEEEYNSVTAEYLSAPAIEKPSLQWKYYEARMMDMARQGCWLIFCIFLVFCVYYILFWLFKLLLRPFLSPILFALHDCCCKKKLEEGESATWEACLEECRRKNVLTSYALNQNDKYHAAALAIAHGDDQVRKTDTKQAEL</sequence>
<keyword evidence="3" id="KW-0347">Helicase</keyword>
<feature type="region of interest" description="Disordered" evidence="5">
    <location>
        <begin position="688"/>
        <end position="716"/>
    </location>
</feature>
<evidence type="ECO:0000259" key="9">
    <source>
        <dbReference type="PROSITE" id="PS51194"/>
    </source>
</evidence>
<feature type="transmembrane region" description="Helical" evidence="6">
    <location>
        <begin position="864"/>
        <end position="883"/>
    </location>
</feature>
<keyword evidence="12" id="KW-0346">Stress response</keyword>
<dbReference type="GO" id="GO:0003676">
    <property type="term" value="F:nucleic acid binding"/>
    <property type="evidence" value="ECO:0007669"/>
    <property type="project" value="InterPro"/>
</dbReference>
<dbReference type="EMBL" id="CAMXCT010001398">
    <property type="protein sequence ID" value="CAI3989712.1"/>
    <property type="molecule type" value="Genomic_DNA"/>
</dbReference>
<name>A0A9P1CEL6_9DINO</name>
<keyword evidence="6" id="KW-1133">Transmembrane helix</keyword>
<dbReference type="GO" id="GO:0003724">
    <property type="term" value="F:RNA helicase activity"/>
    <property type="evidence" value="ECO:0007669"/>
    <property type="project" value="TreeGrafter"/>
</dbReference>
<dbReference type="PANTHER" id="PTHR47959">
    <property type="entry name" value="ATP-DEPENDENT RNA HELICASE RHLE-RELATED"/>
    <property type="match status" value="1"/>
</dbReference>
<evidence type="ECO:0000256" key="3">
    <source>
        <dbReference type="ARBA" id="ARBA00022806"/>
    </source>
</evidence>
<feature type="transmembrane region" description="Helical" evidence="6">
    <location>
        <begin position="1378"/>
        <end position="1399"/>
    </location>
</feature>
<dbReference type="SMART" id="SM00487">
    <property type="entry name" value="DEXDc"/>
    <property type="match status" value="1"/>
</dbReference>
<dbReference type="Gene3D" id="3.40.50.300">
    <property type="entry name" value="P-loop containing nucleotide triphosphate hydrolases"/>
    <property type="match status" value="2"/>
</dbReference>
<dbReference type="GO" id="GO:0005524">
    <property type="term" value="F:ATP binding"/>
    <property type="evidence" value="ECO:0007669"/>
    <property type="project" value="UniProtKB-KW"/>
</dbReference>
<dbReference type="InterPro" id="IPR050079">
    <property type="entry name" value="DEAD_box_RNA_helicase"/>
</dbReference>
<feature type="transmembrane region" description="Helical" evidence="6">
    <location>
        <begin position="1580"/>
        <end position="1603"/>
    </location>
</feature>
<accession>A0A9P1CEL6</accession>
<evidence type="ECO:0000256" key="1">
    <source>
        <dbReference type="ARBA" id="ARBA00022741"/>
    </source>
</evidence>
<feature type="domain" description="Helicase ATP-binding" evidence="8">
    <location>
        <begin position="97"/>
        <end position="268"/>
    </location>
</feature>
<feature type="signal peptide" evidence="7">
    <location>
        <begin position="1"/>
        <end position="17"/>
    </location>
</feature>
<dbReference type="SMART" id="SM00490">
    <property type="entry name" value="HELICc"/>
    <property type="match status" value="1"/>
</dbReference>
<feature type="transmembrane region" description="Helical" evidence="6">
    <location>
        <begin position="1665"/>
        <end position="1685"/>
    </location>
</feature>
<dbReference type="GO" id="GO:0016787">
    <property type="term" value="F:hydrolase activity"/>
    <property type="evidence" value="ECO:0007669"/>
    <property type="project" value="UniProtKB-KW"/>
</dbReference>
<dbReference type="CDD" id="cd18787">
    <property type="entry name" value="SF2_C_DEAD"/>
    <property type="match status" value="1"/>
</dbReference>
<keyword evidence="7" id="KW-0732">Signal</keyword>
<evidence type="ECO:0000256" key="5">
    <source>
        <dbReference type="SAM" id="MobiDB-lite"/>
    </source>
</evidence>
<dbReference type="Pfam" id="PF00270">
    <property type="entry name" value="DEAD"/>
    <property type="match status" value="1"/>
</dbReference>
<dbReference type="PANTHER" id="PTHR47959:SF1">
    <property type="entry name" value="ATP-DEPENDENT RNA HELICASE DBPA"/>
    <property type="match status" value="1"/>
</dbReference>
<dbReference type="InterPro" id="IPR014001">
    <property type="entry name" value="Helicase_ATP-bd"/>
</dbReference>
<evidence type="ECO:0000256" key="6">
    <source>
        <dbReference type="SAM" id="Phobius"/>
    </source>
</evidence>
<keyword evidence="2" id="KW-0378">Hydrolase</keyword>
<protein>
    <submittedName>
        <fullName evidence="12">Heat shock 90 kDa protein-like</fullName>
    </submittedName>
</protein>
<evidence type="ECO:0000256" key="4">
    <source>
        <dbReference type="ARBA" id="ARBA00022840"/>
    </source>
</evidence>
<evidence type="ECO:0000256" key="2">
    <source>
        <dbReference type="ARBA" id="ARBA00022801"/>
    </source>
</evidence>
<evidence type="ECO:0000256" key="7">
    <source>
        <dbReference type="SAM" id="SignalP"/>
    </source>
</evidence>
<keyword evidence="1" id="KW-0547">Nucleotide-binding</keyword>
<dbReference type="PROSITE" id="PS51194">
    <property type="entry name" value="HELICASE_CTER"/>
    <property type="match status" value="1"/>
</dbReference>
<feature type="transmembrane region" description="Helical" evidence="6">
    <location>
        <begin position="1462"/>
        <end position="1481"/>
    </location>
</feature>
<evidence type="ECO:0000313" key="10">
    <source>
        <dbReference type="EMBL" id="CAI3989712.1"/>
    </source>
</evidence>